<organism evidence="2 3">
    <name type="scientific">Coprinellus micaceus</name>
    <name type="common">Glistening ink-cap mushroom</name>
    <name type="synonym">Coprinus micaceus</name>
    <dbReference type="NCBI Taxonomy" id="71717"/>
    <lineage>
        <taxon>Eukaryota</taxon>
        <taxon>Fungi</taxon>
        <taxon>Dikarya</taxon>
        <taxon>Basidiomycota</taxon>
        <taxon>Agaricomycotina</taxon>
        <taxon>Agaricomycetes</taxon>
        <taxon>Agaricomycetidae</taxon>
        <taxon>Agaricales</taxon>
        <taxon>Agaricineae</taxon>
        <taxon>Psathyrellaceae</taxon>
        <taxon>Coprinellus</taxon>
    </lineage>
</organism>
<proteinExistence type="predicted"/>
<feature type="region of interest" description="Disordered" evidence="1">
    <location>
        <begin position="49"/>
        <end position="73"/>
    </location>
</feature>
<protein>
    <submittedName>
        <fullName evidence="2">Uncharacterized protein</fullName>
    </submittedName>
</protein>
<feature type="compositionally biased region" description="Polar residues" evidence="1">
    <location>
        <begin position="9"/>
        <end position="23"/>
    </location>
</feature>
<reference evidence="2 3" key="1">
    <citation type="journal article" date="2019" name="Nat. Ecol. Evol.">
        <title>Megaphylogeny resolves global patterns of mushroom evolution.</title>
        <authorList>
            <person name="Varga T."/>
            <person name="Krizsan K."/>
            <person name="Foldi C."/>
            <person name="Dima B."/>
            <person name="Sanchez-Garcia M."/>
            <person name="Sanchez-Ramirez S."/>
            <person name="Szollosi G.J."/>
            <person name="Szarkandi J.G."/>
            <person name="Papp V."/>
            <person name="Albert L."/>
            <person name="Andreopoulos W."/>
            <person name="Angelini C."/>
            <person name="Antonin V."/>
            <person name="Barry K.W."/>
            <person name="Bougher N.L."/>
            <person name="Buchanan P."/>
            <person name="Buyck B."/>
            <person name="Bense V."/>
            <person name="Catcheside P."/>
            <person name="Chovatia M."/>
            <person name="Cooper J."/>
            <person name="Damon W."/>
            <person name="Desjardin D."/>
            <person name="Finy P."/>
            <person name="Geml J."/>
            <person name="Haridas S."/>
            <person name="Hughes K."/>
            <person name="Justo A."/>
            <person name="Karasinski D."/>
            <person name="Kautmanova I."/>
            <person name="Kiss B."/>
            <person name="Kocsube S."/>
            <person name="Kotiranta H."/>
            <person name="LaButti K.M."/>
            <person name="Lechner B.E."/>
            <person name="Liimatainen K."/>
            <person name="Lipzen A."/>
            <person name="Lukacs Z."/>
            <person name="Mihaltcheva S."/>
            <person name="Morgado L.N."/>
            <person name="Niskanen T."/>
            <person name="Noordeloos M.E."/>
            <person name="Ohm R.A."/>
            <person name="Ortiz-Santana B."/>
            <person name="Ovrebo C."/>
            <person name="Racz N."/>
            <person name="Riley R."/>
            <person name="Savchenko A."/>
            <person name="Shiryaev A."/>
            <person name="Soop K."/>
            <person name="Spirin V."/>
            <person name="Szebenyi C."/>
            <person name="Tomsovsky M."/>
            <person name="Tulloss R.E."/>
            <person name="Uehling J."/>
            <person name="Grigoriev I.V."/>
            <person name="Vagvolgyi C."/>
            <person name="Papp T."/>
            <person name="Martin F.M."/>
            <person name="Miettinen O."/>
            <person name="Hibbett D.S."/>
            <person name="Nagy L.G."/>
        </authorList>
    </citation>
    <scope>NUCLEOTIDE SEQUENCE [LARGE SCALE GENOMIC DNA]</scope>
    <source>
        <strain evidence="2 3">FP101781</strain>
    </source>
</reference>
<dbReference type="EMBL" id="QPFP01000010">
    <property type="protein sequence ID" value="TEB34124.1"/>
    <property type="molecule type" value="Genomic_DNA"/>
</dbReference>
<evidence type="ECO:0000313" key="2">
    <source>
        <dbReference type="EMBL" id="TEB34124.1"/>
    </source>
</evidence>
<sequence>MVLRHCAPSTRQSPRNPGASETLQPPMDSFASLTISASPLNEKCHQAPSLENIQGPEVPDRKEIPSLVFSSSS</sequence>
<comment type="caution">
    <text evidence="2">The sequence shown here is derived from an EMBL/GenBank/DDBJ whole genome shotgun (WGS) entry which is preliminary data.</text>
</comment>
<name>A0A4Y7TJG0_COPMI</name>
<keyword evidence="3" id="KW-1185">Reference proteome</keyword>
<dbReference type="Proteomes" id="UP000298030">
    <property type="component" value="Unassembled WGS sequence"/>
</dbReference>
<evidence type="ECO:0000313" key="3">
    <source>
        <dbReference type="Proteomes" id="UP000298030"/>
    </source>
</evidence>
<dbReference type="AlphaFoldDB" id="A0A4Y7TJG0"/>
<accession>A0A4Y7TJG0</accession>
<evidence type="ECO:0000256" key="1">
    <source>
        <dbReference type="SAM" id="MobiDB-lite"/>
    </source>
</evidence>
<gene>
    <name evidence="2" type="ORF">FA13DRAFT_68191</name>
</gene>
<feature type="region of interest" description="Disordered" evidence="1">
    <location>
        <begin position="1"/>
        <end position="26"/>
    </location>
</feature>